<proteinExistence type="predicted"/>
<protein>
    <recommendedName>
        <fullName evidence="2">PIN like domain-containing protein</fullName>
    </recommendedName>
</protein>
<comment type="caution">
    <text evidence="3">The sequence shown here is derived from an EMBL/GenBank/DDBJ whole genome shotgun (WGS) entry which is preliminary data.</text>
</comment>
<dbReference type="Pfam" id="PF18476">
    <property type="entry name" value="PIN_8"/>
    <property type="match status" value="1"/>
</dbReference>
<feature type="domain" description="PIN like" evidence="2">
    <location>
        <begin position="44"/>
        <end position="269"/>
    </location>
</feature>
<feature type="region of interest" description="Disordered" evidence="1">
    <location>
        <begin position="1"/>
        <end position="20"/>
    </location>
</feature>
<dbReference type="InterPro" id="IPR041578">
    <property type="entry name" value="PIN_8"/>
</dbReference>
<evidence type="ECO:0000313" key="3">
    <source>
        <dbReference type="EMBL" id="TCO59223.1"/>
    </source>
</evidence>
<accession>A0A4R2JHB0</accession>
<reference evidence="3 4" key="1">
    <citation type="submission" date="2019-03" db="EMBL/GenBank/DDBJ databases">
        <title>Genomic Encyclopedia of Type Strains, Phase IV (KMG-IV): sequencing the most valuable type-strain genomes for metagenomic binning, comparative biology and taxonomic classification.</title>
        <authorList>
            <person name="Goeker M."/>
        </authorList>
    </citation>
    <scope>NUCLEOTIDE SEQUENCE [LARGE SCALE GENOMIC DNA]</scope>
    <source>
        <strain evidence="3 4">DSM 45934</strain>
    </source>
</reference>
<dbReference type="Proteomes" id="UP000295680">
    <property type="component" value="Unassembled WGS sequence"/>
</dbReference>
<dbReference type="EMBL" id="SLWS01000004">
    <property type="protein sequence ID" value="TCO59223.1"/>
    <property type="molecule type" value="Genomic_DNA"/>
</dbReference>
<gene>
    <name evidence="3" type="ORF">EV192_10464</name>
</gene>
<organism evidence="3 4">
    <name type="scientific">Actinocrispum wychmicini</name>
    <dbReference type="NCBI Taxonomy" id="1213861"/>
    <lineage>
        <taxon>Bacteria</taxon>
        <taxon>Bacillati</taxon>
        <taxon>Actinomycetota</taxon>
        <taxon>Actinomycetes</taxon>
        <taxon>Pseudonocardiales</taxon>
        <taxon>Pseudonocardiaceae</taxon>
        <taxon>Actinocrispum</taxon>
    </lineage>
</organism>
<evidence type="ECO:0000259" key="2">
    <source>
        <dbReference type="Pfam" id="PF18476"/>
    </source>
</evidence>
<sequence>MADVVEQVPPEDQSPAQGRGLFDGYEMYRTPTDAEYRNVLTSGLVVLDTNVLLNLYRYTAQARADFLSVLHALQPNLWIPERVIDEFWNSREGVLRNPRRTAETLKQLDSQRSNALTQINQWAKLASLSSDDTATMVKTLRTAFDSIRDTIEEHEDDQVSSFAQDTNSDSLLGELEPILDGRVGPRLNEDEYQRLIDEGKRRLEAEIAPGFCDVKAKGLDGAVGDYLVWEQLLQQASIVRRDVLIVTAENKPDWWRMERGELRGPHPHLINELRERAGVQLFMLQPNRLLDYAKAALQISVHEGSSESVARVNSSLADEGDLPTGGWNAGAISELLTRLDREAPVQAAAIRQAAKQGGYISRDDVYELGEYDPERRQLKGFTRPIKRIVQELRDRGVIPEEALDVLGTRYDHEKFGWASGFTLTEELVPLLLV</sequence>
<evidence type="ECO:0000256" key="1">
    <source>
        <dbReference type="SAM" id="MobiDB-lite"/>
    </source>
</evidence>
<name>A0A4R2JHB0_9PSEU</name>
<keyword evidence="4" id="KW-1185">Reference proteome</keyword>
<evidence type="ECO:0000313" key="4">
    <source>
        <dbReference type="Proteomes" id="UP000295680"/>
    </source>
</evidence>
<dbReference type="AlphaFoldDB" id="A0A4R2JHB0"/>